<dbReference type="AlphaFoldDB" id="A0A251T340"/>
<dbReference type="InParanoid" id="A0A251T340"/>
<gene>
    <name evidence="3" type="ORF">HannXRQ_Chr12g0371391</name>
    <name evidence="2" type="ORF">HanXRQr2_Chr12g0543781</name>
</gene>
<evidence type="ECO:0000313" key="4">
    <source>
        <dbReference type="Proteomes" id="UP000215914"/>
    </source>
</evidence>
<organism evidence="3 4">
    <name type="scientific">Helianthus annuus</name>
    <name type="common">Common sunflower</name>
    <dbReference type="NCBI Taxonomy" id="4232"/>
    <lineage>
        <taxon>Eukaryota</taxon>
        <taxon>Viridiplantae</taxon>
        <taxon>Streptophyta</taxon>
        <taxon>Embryophyta</taxon>
        <taxon>Tracheophyta</taxon>
        <taxon>Spermatophyta</taxon>
        <taxon>Magnoliopsida</taxon>
        <taxon>eudicotyledons</taxon>
        <taxon>Gunneridae</taxon>
        <taxon>Pentapetalae</taxon>
        <taxon>asterids</taxon>
        <taxon>campanulids</taxon>
        <taxon>Asterales</taxon>
        <taxon>Asteraceae</taxon>
        <taxon>Asteroideae</taxon>
        <taxon>Heliantheae alliance</taxon>
        <taxon>Heliantheae</taxon>
        <taxon>Helianthus</taxon>
    </lineage>
</organism>
<reference evidence="2" key="3">
    <citation type="submission" date="2020-06" db="EMBL/GenBank/DDBJ databases">
        <title>Helianthus annuus Genome sequencing and assembly Release 2.</title>
        <authorList>
            <person name="Gouzy J."/>
            <person name="Langlade N."/>
            <person name="Munos S."/>
        </authorList>
    </citation>
    <scope>NUCLEOTIDE SEQUENCE</scope>
    <source>
        <tissue evidence="2">Leaves</tissue>
    </source>
</reference>
<evidence type="ECO:0000313" key="3">
    <source>
        <dbReference type="EMBL" id="OTG05243.1"/>
    </source>
</evidence>
<dbReference type="Gramene" id="mRNA:HanXRQr2_Chr12g0543781">
    <property type="protein sequence ID" value="mRNA:HanXRQr2_Chr12g0543781"/>
    <property type="gene ID" value="HanXRQr2_Chr12g0543781"/>
</dbReference>
<feature type="compositionally biased region" description="Basic residues" evidence="1">
    <location>
        <begin position="63"/>
        <end position="74"/>
    </location>
</feature>
<feature type="compositionally biased region" description="Basic and acidic residues" evidence="1">
    <location>
        <begin position="49"/>
        <end position="62"/>
    </location>
</feature>
<dbReference type="EMBL" id="MNCJ02000327">
    <property type="protein sequence ID" value="KAF5778123.1"/>
    <property type="molecule type" value="Genomic_DNA"/>
</dbReference>
<reference evidence="3" key="2">
    <citation type="submission" date="2017-02" db="EMBL/GenBank/DDBJ databases">
        <title>Sunflower complete genome.</title>
        <authorList>
            <person name="Langlade N."/>
            <person name="Munos S."/>
        </authorList>
    </citation>
    <scope>NUCLEOTIDE SEQUENCE [LARGE SCALE GENOMIC DNA]</scope>
    <source>
        <tissue evidence="3">Leaves</tissue>
    </source>
</reference>
<name>A0A251T340_HELAN</name>
<dbReference type="Proteomes" id="UP000215914">
    <property type="component" value="Chromosome 12"/>
</dbReference>
<keyword evidence="4" id="KW-1185">Reference proteome</keyword>
<evidence type="ECO:0000256" key="1">
    <source>
        <dbReference type="SAM" id="MobiDB-lite"/>
    </source>
</evidence>
<sequence length="98" mass="11575">MFIIILVYYYYYYLLVVGCIFVRSIDLVACLRVVQGSYLVEIQLHKARDESDSHVSREEFPFKPKKARDKRGRGATRDDSNVFIQIRSKVVRPHHLQI</sequence>
<reference evidence="2 4" key="1">
    <citation type="journal article" date="2017" name="Nature">
        <title>The sunflower genome provides insights into oil metabolism, flowering and Asterid evolution.</title>
        <authorList>
            <person name="Badouin H."/>
            <person name="Gouzy J."/>
            <person name="Grassa C.J."/>
            <person name="Murat F."/>
            <person name="Staton S.E."/>
            <person name="Cottret L."/>
            <person name="Lelandais-Briere C."/>
            <person name="Owens G.L."/>
            <person name="Carrere S."/>
            <person name="Mayjonade B."/>
            <person name="Legrand L."/>
            <person name="Gill N."/>
            <person name="Kane N.C."/>
            <person name="Bowers J.E."/>
            <person name="Hubner S."/>
            <person name="Bellec A."/>
            <person name="Berard A."/>
            <person name="Berges H."/>
            <person name="Blanchet N."/>
            <person name="Boniface M.C."/>
            <person name="Brunel D."/>
            <person name="Catrice O."/>
            <person name="Chaidir N."/>
            <person name="Claudel C."/>
            <person name="Donnadieu C."/>
            <person name="Faraut T."/>
            <person name="Fievet G."/>
            <person name="Helmstetter N."/>
            <person name="King M."/>
            <person name="Knapp S.J."/>
            <person name="Lai Z."/>
            <person name="Le Paslier M.C."/>
            <person name="Lippi Y."/>
            <person name="Lorenzon L."/>
            <person name="Mandel J.R."/>
            <person name="Marage G."/>
            <person name="Marchand G."/>
            <person name="Marquand E."/>
            <person name="Bret-Mestries E."/>
            <person name="Morien E."/>
            <person name="Nambeesan S."/>
            <person name="Nguyen T."/>
            <person name="Pegot-Espagnet P."/>
            <person name="Pouilly N."/>
            <person name="Raftis F."/>
            <person name="Sallet E."/>
            <person name="Schiex T."/>
            <person name="Thomas J."/>
            <person name="Vandecasteele C."/>
            <person name="Vares D."/>
            <person name="Vear F."/>
            <person name="Vautrin S."/>
            <person name="Crespi M."/>
            <person name="Mangin B."/>
            <person name="Burke J.M."/>
            <person name="Salse J."/>
            <person name="Munos S."/>
            <person name="Vincourt P."/>
            <person name="Rieseberg L.H."/>
            <person name="Langlade N.B."/>
        </authorList>
    </citation>
    <scope>NUCLEOTIDE SEQUENCE [LARGE SCALE GENOMIC DNA]</scope>
    <source>
        <strain evidence="4">cv. SF193</strain>
        <tissue evidence="2">Leaves</tissue>
    </source>
</reference>
<accession>A0A251T340</accession>
<dbReference type="EMBL" id="CM007901">
    <property type="protein sequence ID" value="OTG05243.1"/>
    <property type="molecule type" value="Genomic_DNA"/>
</dbReference>
<feature type="region of interest" description="Disordered" evidence="1">
    <location>
        <begin position="49"/>
        <end position="76"/>
    </location>
</feature>
<protein>
    <submittedName>
        <fullName evidence="3">Uncharacterized protein</fullName>
    </submittedName>
</protein>
<evidence type="ECO:0000313" key="2">
    <source>
        <dbReference type="EMBL" id="KAF5778123.1"/>
    </source>
</evidence>
<proteinExistence type="predicted"/>